<proteinExistence type="inferred from homology"/>
<dbReference type="Gene3D" id="2.20.28.40">
    <property type="entry name" value="H/ACA ribonucleoprotein complex, subunit Nop10"/>
    <property type="match status" value="1"/>
</dbReference>
<dbReference type="GO" id="GO:0006364">
    <property type="term" value="P:rRNA processing"/>
    <property type="evidence" value="ECO:0007669"/>
    <property type="project" value="UniProtKB-UniRule"/>
</dbReference>
<dbReference type="InterPro" id="IPR036756">
    <property type="entry name" value="H/ACA_rnp_Nop10_sf"/>
</dbReference>
<evidence type="ECO:0000256" key="2">
    <source>
        <dbReference type="ARBA" id="ARBA00009462"/>
    </source>
</evidence>
<gene>
    <name evidence="7" type="primary">nop10</name>
    <name evidence="8" type="ORF">DRJ31_01955</name>
    <name evidence="9" type="ORF">DRJ33_00735</name>
</gene>
<evidence type="ECO:0000256" key="1">
    <source>
        <dbReference type="ARBA" id="ARBA00002325"/>
    </source>
</evidence>
<dbReference type="HAMAP" id="MF_00803">
    <property type="entry name" value="Nop10"/>
    <property type="match status" value="1"/>
</dbReference>
<dbReference type="EMBL" id="QMQV01000009">
    <property type="protein sequence ID" value="RLE50296.1"/>
    <property type="molecule type" value="Genomic_DNA"/>
</dbReference>
<evidence type="ECO:0000256" key="7">
    <source>
        <dbReference type="HAMAP-Rule" id="MF_00803"/>
    </source>
</evidence>
<protein>
    <recommendedName>
        <fullName evidence="3 7">Ribosome biogenesis protein Nop10</fullName>
    </recommendedName>
</protein>
<dbReference type="SUPFAM" id="SSF144210">
    <property type="entry name" value="Nop10-like SnoRNP"/>
    <property type="match status" value="1"/>
</dbReference>
<comment type="function">
    <text evidence="1 7">Involved in ribosome biogenesis; more specifically in 18S rRNA pseudouridylation and in cleavage of pre-rRNA.</text>
</comment>
<evidence type="ECO:0000313" key="8">
    <source>
        <dbReference type="EMBL" id="RLE50296.1"/>
    </source>
</evidence>
<keyword evidence="5 7" id="KW-0698">rRNA processing</keyword>
<evidence type="ECO:0000256" key="3">
    <source>
        <dbReference type="ARBA" id="ARBA00018821"/>
    </source>
</evidence>
<evidence type="ECO:0000313" key="10">
    <source>
        <dbReference type="Proteomes" id="UP000272051"/>
    </source>
</evidence>
<evidence type="ECO:0000313" key="9">
    <source>
        <dbReference type="EMBL" id="RLE53564.1"/>
    </source>
</evidence>
<dbReference type="NCBIfam" id="NF009623">
    <property type="entry name" value="PRK13130.1"/>
    <property type="match status" value="1"/>
</dbReference>
<comment type="similarity">
    <text evidence="2 7">Belongs to the NOP10 family.</text>
</comment>
<evidence type="ECO:0000313" key="11">
    <source>
        <dbReference type="Proteomes" id="UP000278475"/>
    </source>
</evidence>
<dbReference type="PANTHER" id="PTHR13305:SF0">
    <property type="entry name" value="H_ACA RIBONUCLEOPROTEIN COMPLEX SUBUNIT 3"/>
    <property type="match status" value="1"/>
</dbReference>
<keyword evidence="6 7" id="KW-0687">Ribonucleoprotein</keyword>
<dbReference type="Proteomes" id="UP000278475">
    <property type="component" value="Unassembled WGS sequence"/>
</dbReference>
<name>A0A497F1Q1_9CREN</name>
<evidence type="ECO:0000256" key="4">
    <source>
        <dbReference type="ARBA" id="ARBA00022517"/>
    </source>
</evidence>
<dbReference type="Proteomes" id="UP000272051">
    <property type="component" value="Unassembled WGS sequence"/>
</dbReference>
<dbReference type="GO" id="GO:1990904">
    <property type="term" value="C:ribonucleoprotein complex"/>
    <property type="evidence" value="ECO:0007669"/>
    <property type="project" value="UniProtKB-KW"/>
</dbReference>
<dbReference type="GO" id="GO:0030515">
    <property type="term" value="F:snoRNA binding"/>
    <property type="evidence" value="ECO:0007669"/>
    <property type="project" value="InterPro"/>
</dbReference>
<dbReference type="InterPro" id="IPR023532">
    <property type="entry name" value="Nop10_arc-typ"/>
</dbReference>
<dbReference type="AlphaFoldDB" id="A0A497F1Q1"/>
<keyword evidence="4 7" id="KW-0690">Ribosome biogenesis</keyword>
<sequence length="56" mass="6359">MLLKKCANCGRYTLSQDKCPVCGGPLKNPYPAKFSPEDKYGKYRRMLKKLCQAKTS</sequence>
<reference evidence="10 11" key="1">
    <citation type="submission" date="2018-06" db="EMBL/GenBank/DDBJ databases">
        <title>Extensive metabolic versatility and redundancy in microbially diverse, dynamic hydrothermal sediments.</title>
        <authorList>
            <person name="Dombrowski N."/>
            <person name="Teske A."/>
            <person name="Baker B.J."/>
        </authorList>
    </citation>
    <scope>NUCLEOTIDE SEQUENCE [LARGE SCALE GENOMIC DNA]</scope>
    <source>
        <strain evidence="9">B34_G17</strain>
        <strain evidence="8">B66_G16</strain>
    </source>
</reference>
<dbReference type="GO" id="GO:0001522">
    <property type="term" value="P:pseudouridine synthesis"/>
    <property type="evidence" value="ECO:0007669"/>
    <property type="project" value="InterPro"/>
</dbReference>
<accession>A0A497F1Q1</accession>
<dbReference type="Pfam" id="PF04135">
    <property type="entry name" value="Nop10p"/>
    <property type="match status" value="1"/>
</dbReference>
<evidence type="ECO:0000256" key="5">
    <source>
        <dbReference type="ARBA" id="ARBA00022552"/>
    </source>
</evidence>
<comment type="caution">
    <text evidence="9">The sequence shown here is derived from an EMBL/GenBank/DDBJ whole genome shotgun (WGS) entry which is preliminary data.</text>
</comment>
<evidence type="ECO:0000256" key="6">
    <source>
        <dbReference type="ARBA" id="ARBA00023274"/>
    </source>
</evidence>
<dbReference type="EMBL" id="QMQX01000007">
    <property type="protein sequence ID" value="RLE53564.1"/>
    <property type="molecule type" value="Genomic_DNA"/>
</dbReference>
<dbReference type="PANTHER" id="PTHR13305">
    <property type="entry name" value="RIBOSOME BIOGENESIS PROTEIN NOP10"/>
    <property type="match status" value="1"/>
</dbReference>
<dbReference type="InterPro" id="IPR007264">
    <property type="entry name" value="H/ACA_rnp_Nop10"/>
</dbReference>
<organism evidence="9 10">
    <name type="scientific">Thermoproteota archaeon</name>
    <dbReference type="NCBI Taxonomy" id="2056631"/>
    <lineage>
        <taxon>Archaea</taxon>
        <taxon>Thermoproteota</taxon>
    </lineage>
</organism>